<protein>
    <recommendedName>
        <fullName evidence="8">Colicin V production protein</fullName>
    </recommendedName>
</protein>
<dbReference type="AlphaFoldDB" id="A0A0J9BKV1"/>
<evidence type="ECO:0000313" key="6">
    <source>
        <dbReference type="EMBL" id="KMW12914.1"/>
    </source>
</evidence>
<dbReference type="Pfam" id="PF02674">
    <property type="entry name" value="Colicin_V"/>
    <property type="match status" value="1"/>
</dbReference>
<keyword evidence="4 5" id="KW-0472">Membrane</keyword>
<keyword evidence="3 5" id="KW-1133">Transmembrane helix</keyword>
<feature type="transmembrane region" description="Helical" evidence="5">
    <location>
        <begin position="177"/>
        <end position="200"/>
    </location>
</feature>
<evidence type="ECO:0000256" key="2">
    <source>
        <dbReference type="ARBA" id="ARBA00022692"/>
    </source>
</evidence>
<accession>A0A0J9BKV1</accession>
<keyword evidence="2 5" id="KW-0812">Transmembrane</keyword>
<feature type="transmembrane region" description="Helical" evidence="5">
    <location>
        <begin position="220"/>
        <end position="237"/>
    </location>
</feature>
<feature type="transmembrane region" description="Helical" evidence="5">
    <location>
        <begin position="134"/>
        <end position="156"/>
    </location>
</feature>
<evidence type="ECO:0000313" key="7">
    <source>
        <dbReference type="Proteomes" id="UP000037392"/>
    </source>
</evidence>
<evidence type="ECO:0000256" key="5">
    <source>
        <dbReference type="SAM" id="Phobius"/>
    </source>
</evidence>
<evidence type="ECO:0000256" key="1">
    <source>
        <dbReference type="ARBA" id="ARBA00004141"/>
    </source>
</evidence>
<dbReference type="EMBL" id="ADLK01000047">
    <property type="protein sequence ID" value="KMW12914.1"/>
    <property type="molecule type" value="Genomic_DNA"/>
</dbReference>
<comment type="subcellular location">
    <subcellularLocation>
        <location evidence="1">Membrane</location>
        <topology evidence="1">Multi-pass membrane protein</topology>
    </subcellularLocation>
</comment>
<proteinExistence type="predicted"/>
<evidence type="ECO:0000256" key="3">
    <source>
        <dbReference type="ARBA" id="ARBA00022989"/>
    </source>
</evidence>
<dbReference type="InterPro" id="IPR003825">
    <property type="entry name" value="Colicin-V_CvpA"/>
</dbReference>
<name>A0A0J9BKV1_9FIRM</name>
<comment type="caution">
    <text evidence="6">The sequence shown here is derived from an EMBL/GenBank/DDBJ whole genome shotgun (WGS) entry which is preliminary data.</text>
</comment>
<reference evidence="6 7" key="1">
    <citation type="submission" date="2011-04" db="EMBL/GenBank/DDBJ databases">
        <title>The Genome Sequence of Clostridium citroniae WAL-19142.</title>
        <authorList>
            <consortium name="The Broad Institute Genome Sequencing Platform"/>
            <person name="Earl A."/>
            <person name="Ward D."/>
            <person name="Feldgarden M."/>
            <person name="Gevers D."/>
            <person name="Warren Y.A."/>
            <person name="Tyrrell K.L."/>
            <person name="Citron D.M."/>
            <person name="Goldstein E.J."/>
            <person name="Daigneault M."/>
            <person name="Allen-Vercoe E."/>
            <person name="Young S.K."/>
            <person name="Zeng Q."/>
            <person name="Gargeya S."/>
            <person name="Fitzgerald M."/>
            <person name="Haas B."/>
            <person name="Abouelleil A."/>
            <person name="Alvarado L."/>
            <person name="Arachchi H.M."/>
            <person name="Berlin A."/>
            <person name="Brown A."/>
            <person name="Chapman S.B."/>
            <person name="Chen Z."/>
            <person name="Dunbar C."/>
            <person name="Freedman E."/>
            <person name="Gearin G."/>
            <person name="Gellesch M."/>
            <person name="Goldberg J."/>
            <person name="Griggs A."/>
            <person name="Gujja S."/>
            <person name="Heilman E.R."/>
            <person name="Heiman D."/>
            <person name="Howarth C."/>
            <person name="Larson L."/>
            <person name="Lui A."/>
            <person name="MacDonald P.J."/>
            <person name="Mehta T."/>
            <person name="Montmayeur A."/>
            <person name="Murphy C."/>
            <person name="Neiman D."/>
            <person name="Pearson M."/>
            <person name="Priest M."/>
            <person name="Roberts A."/>
            <person name="Saif S."/>
            <person name="Shea T."/>
            <person name="Shenoy N."/>
            <person name="Sisk P."/>
            <person name="Stolte C."/>
            <person name="Sykes S."/>
            <person name="White J."/>
            <person name="Yandava C."/>
            <person name="Wortman J."/>
            <person name="Nusbaum C."/>
            <person name="Birren B."/>
        </authorList>
    </citation>
    <scope>NUCLEOTIDE SEQUENCE [LARGE SCALE GENOMIC DNA]</scope>
    <source>
        <strain evidence="6 7">WAL-19142</strain>
    </source>
</reference>
<dbReference type="GeneID" id="93164871"/>
<feature type="transmembrane region" description="Helical" evidence="5">
    <location>
        <begin position="31"/>
        <end position="51"/>
    </location>
</feature>
<dbReference type="RefSeq" id="WP_045091706.1">
    <property type="nucleotide sequence ID" value="NZ_KQ235885.1"/>
</dbReference>
<evidence type="ECO:0008006" key="8">
    <source>
        <dbReference type="Google" id="ProtNLM"/>
    </source>
</evidence>
<organism evidence="6 7">
    <name type="scientific">[Clostridium] citroniae WAL-19142</name>
    <dbReference type="NCBI Taxonomy" id="742734"/>
    <lineage>
        <taxon>Bacteria</taxon>
        <taxon>Bacillati</taxon>
        <taxon>Bacillota</taxon>
        <taxon>Clostridia</taxon>
        <taxon>Lachnospirales</taxon>
        <taxon>Lachnospiraceae</taxon>
        <taxon>Enterocloster</taxon>
    </lineage>
</organism>
<sequence>MIIENWLSVGAGVFLIGMVLYGHYRGFLKQCVSLGALVLTIVIVKIATPYMTGFIKDNPSIRQGAADAILSIAGWEEPSMEDTGLPSAQRMSIERLNLPQSVKDVLLENNNSEIYKILGVDQFAEYVSMYLADMLINAIASILLFIAVFVLIHMVVRWLDLIARLPILYGLNHIAGALLGFAQGLVLLWVAGFVLSLFSATPVGKMLEEQVYASTWLTFLYRYNLINLILGGIVRGIF</sequence>
<dbReference type="PATRIC" id="fig|742734.4.peg.5444"/>
<dbReference type="Proteomes" id="UP000037392">
    <property type="component" value="Unassembled WGS sequence"/>
</dbReference>
<feature type="transmembrane region" description="Helical" evidence="5">
    <location>
        <begin position="6"/>
        <end position="24"/>
    </location>
</feature>
<gene>
    <name evidence="6" type="ORF">HMPREF9470_05086</name>
</gene>
<dbReference type="GO" id="GO:0009403">
    <property type="term" value="P:toxin biosynthetic process"/>
    <property type="evidence" value="ECO:0007669"/>
    <property type="project" value="InterPro"/>
</dbReference>
<dbReference type="GO" id="GO:0016020">
    <property type="term" value="C:membrane"/>
    <property type="evidence" value="ECO:0007669"/>
    <property type="project" value="UniProtKB-SubCell"/>
</dbReference>
<evidence type="ECO:0000256" key="4">
    <source>
        <dbReference type="ARBA" id="ARBA00023136"/>
    </source>
</evidence>